<dbReference type="InterPro" id="IPR039424">
    <property type="entry name" value="SBP_5"/>
</dbReference>
<evidence type="ECO:0000256" key="2">
    <source>
        <dbReference type="ARBA" id="ARBA00005695"/>
    </source>
</evidence>
<dbReference type="RefSeq" id="WP_191909245.1">
    <property type="nucleotide sequence ID" value="NZ_CP042582.1"/>
</dbReference>
<gene>
    <name evidence="6" type="ORF">FRZ61_03110</name>
</gene>
<dbReference type="Gene3D" id="3.10.105.10">
    <property type="entry name" value="Dipeptide-binding Protein, Domain 3"/>
    <property type="match status" value="1"/>
</dbReference>
<comment type="similarity">
    <text evidence="2">Belongs to the bacterial solute-binding protein 5 family.</text>
</comment>
<dbReference type="GO" id="GO:0015833">
    <property type="term" value="P:peptide transport"/>
    <property type="evidence" value="ECO:0007669"/>
    <property type="project" value="TreeGrafter"/>
</dbReference>
<keyword evidence="4" id="KW-0732">Signal</keyword>
<feature type="domain" description="Solute-binding protein family 5" evidence="5">
    <location>
        <begin position="93"/>
        <end position="433"/>
    </location>
</feature>
<dbReference type="InterPro" id="IPR006311">
    <property type="entry name" value="TAT_signal"/>
</dbReference>
<accession>A0A5J6MSV5</accession>
<evidence type="ECO:0000256" key="4">
    <source>
        <dbReference type="ARBA" id="ARBA00022729"/>
    </source>
</evidence>
<keyword evidence="7" id="KW-1185">Reference proteome</keyword>
<name>A0A5J6MSV5_9PROT</name>
<dbReference type="Proteomes" id="UP000325797">
    <property type="component" value="Chromosome"/>
</dbReference>
<organism evidence="6 7">
    <name type="scientific">Hypericibacter adhaerens</name>
    <dbReference type="NCBI Taxonomy" id="2602016"/>
    <lineage>
        <taxon>Bacteria</taxon>
        <taxon>Pseudomonadati</taxon>
        <taxon>Pseudomonadota</taxon>
        <taxon>Alphaproteobacteria</taxon>
        <taxon>Rhodospirillales</taxon>
        <taxon>Dongiaceae</taxon>
        <taxon>Hypericibacter</taxon>
    </lineage>
</organism>
<sequence length="518" mass="57382">MDFKLSRRTVLQSAAAMATITALGIKPEHVLGAEGGILKVRMVGDIQVLDPGYMIGGAETSALYACTPRLAVPVHDANGNWTWAPSAYVEKVAQDDDTHISFTLKKGLKWSSNGGEVTAEDVKFSFERMINSDWSARWPTLDHVEVKDSHSGVIVLKTPFVATWLLGIASESGSILPKALTEKLQDAKFTTEFPAQCGPYTMTEWTPKQKMVLKANPDYVGDKPAFAEVHFIDVEDTKAAELAFEGHEIDVTSITTETAARYKKSLPAGAKLVETPGPFYSWIGMNTDHPLLKDIKVRKAIQRAIDVDSILQGAYAGVSPKAFGCIPIGILGHRDAAKYSYNPDEAKALLKEAGVSGLKLDLVTLNQTERIAACQIIQANLADVGIEVTIKPVDSGPFWNLGLESKGDDWKNLQLWIMQYRCSPDPSDPIQWFLKDQVGVWNWERWSDPEFEDLYKKGLEEADTKKREQIYLRMQEIMEDTGAYVWLTFDPLFYAHADTVTPAFESGGEVRAELCTRA</sequence>
<keyword evidence="3" id="KW-0813">Transport</keyword>
<dbReference type="Pfam" id="PF00496">
    <property type="entry name" value="SBP_bac_5"/>
    <property type="match status" value="1"/>
</dbReference>
<dbReference type="PROSITE" id="PS51318">
    <property type="entry name" value="TAT"/>
    <property type="match status" value="1"/>
</dbReference>
<dbReference type="KEGG" id="hadh:FRZ61_03110"/>
<dbReference type="EMBL" id="CP042582">
    <property type="protein sequence ID" value="QEX20394.1"/>
    <property type="molecule type" value="Genomic_DNA"/>
</dbReference>
<dbReference type="SUPFAM" id="SSF53850">
    <property type="entry name" value="Periplasmic binding protein-like II"/>
    <property type="match status" value="1"/>
</dbReference>
<protein>
    <submittedName>
        <fullName evidence="6">ABC transporter substrate-binding protein</fullName>
    </submittedName>
</protein>
<dbReference type="PANTHER" id="PTHR30290">
    <property type="entry name" value="PERIPLASMIC BINDING COMPONENT OF ABC TRANSPORTER"/>
    <property type="match status" value="1"/>
</dbReference>
<dbReference type="Gene3D" id="3.40.190.10">
    <property type="entry name" value="Periplasmic binding protein-like II"/>
    <property type="match status" value="1"/>
</dbReference>
<evidence type="ECO:0000313" key="7">
    <source>
        <dbReference type="Proteomes" id="UP000325797"/>
    </source>
</evidence>
<dbReference type="GO" id="GO:0030313">
    <property type="term" value="C:cell envelope"/>
    <property type="evidence" value="ECO:0007669"/>
    <property type="project" value="UniProtKB-SubCell"/>
</dbReference>
<dbReference type="PANTHER" id="PTHR30290:SF10">
    <property type="entry name" value="PERIPLASMIC OLIGOPEPTIDE-BINDING PROTEIN-RELATED"/>
    <property type="match status" value="1"/>
</dbReference>
<comment type="subcellular location">
    <subcellularLocation>
        <location evidence="1">Periplasm</location>
    </subcellularLocation>
</comment>
<reference evidence="6 7" key="1">
    <citation type="submission" date="2019-08" db="EMBL/GenBank/DDBJ databases">
        <title>Hyperibacter terrae gen. nov., sp. nov. and Hyperibacter viscosus sp. nov., two new members in the family Rhodospirillaceae isolated from the rhizosphere of Hypericum perforatum.</title>
        <authorList>
            <person name="Noviana Z."/>
        </authorList>
    </citation>
    <scope>NUCLEOTIDE SEQUENCE [LARGE SCALE GENOMIC DNA]</scope>
    <source>
        <strain evidence="6 7">R5959</strain>
    </source>
</reference>
<proteinExistence type="inferred from homology"/>
<evidence type="ECO:0000256" key="1">
    <source>
        <dbReference type="ARBA" id="ARBA00004418"/>
    </source>
</evidence>
<dbReference type="AlphaFoldDB" id="A0A5J6MSV5"/>
<dbReference type="InterPro" id="IPR000914">
    <property type="entry name" value="SBP_5_dom"/>
</dbReference>
<evidence type="ECO:0000259" key="5">
    <source>
        <dbReference type="Pfam" id="PF00496"/>
    </source>
</evidence>
<evidence type="ECO:0000313" key="6">
    <source>
        <dbReference type="EMBL" id="QEX20394.1"/>
    </source>
</evidence>
<evidence type="ECO:0000256" key="3">
    <source>
        <dbReference type="ARBA" id="ARBA00022448"/>
    </source>
</evidence>
<dbReference type="GO" id="GO:1904680">
    <property type="term" value="F:peptide transmembrane transporter activity"/>
    <property type="evidence" value="ECO:0007669"/>
    <property type="project" value="TreeGrafter"/>
</dbReference>